<keyword evidence="2" id="KW-0812">Transmembrane</keyword>
<feature type="transmembrane region" description="Helical" evidence="2">
    <location>
        <begin position="244"/>
        <end position="264"/>
    </location>
</feature>
<keyword evidence="4" id="KW-1185">Reference proteome</keyword>
<organism evidence="3 4">
    <name type="scientific">Nocardia beijingensis</name>
    <dbReference type="NCBI Taxonomy" id="95162"/>
    <lineage>
        <taxon>Bacteria</taxon>
        <taxon>Bacillati</taxon>
        <taxon>Actinomycetota</taxon>
        <taxon>Actinomycetes</taxon>
        <taxon>Mycobacteriales</taxon>
        <taxon>Nocardiaceae</taxon>
        <taxon>Nocardia</taxon>
    </lineage>
</organism>
<dbReference type="RefSeq" id="WP_396948064.1">
    <property type="nucleotide sequence ID" value="NZ_JBIRXV010000005.1"/>
</dbReference>
<reference evidence="3 4" key="1">
    <citation type="submission" date="2024-10" db="EMBL/GenBank/DDBJ databases">
        <title>The Natural Products Discovery Center: Release of the First 8490 Sequenced Strains for Exploring Actinobacteria Biosynthetic Diversity.</title>
        <authorList>
            <person name="Kalkreuter E."/>
            <person name="Kautsar S.A."/>
            <person name="Yang D."/>
            <person name="Bader C.D."/>
            <person name="Teijaro C.N."/>
            <person name="Fluegel L."/>
            <person name="Davis C.M."/>
            <person name="Simpson J.R."/>
            <person name="Lauterbach L."/>
            <person name="Steele A.D."/>
            <person name="Gui C."/>
            <person name="Meng S."/>
            <person name="Li G."/>
            <person name="Viehrig K."/>
            <person name="Ye F."/>
            <person name="Su P."/>
            <person name="Kiefer A.F."/>
            <person name="Nichols A."/>
            <person name="Cepeda A.J."/>
            <person name="Yan W."/>
            <person name="Fan B."/>
            <person name="Jiang Y."/>
            <person name="Adhikari A."/>
            <person name="Zheng C.-J."/>
            <person name="Schuster L."/>
            <person name="Cowan T.M."/>
            <person name="Smanski M.J."/>
            <person name="Chevrette M.G."/>
            <person name="De Carvalho L.P.S."/>
            <person name="Shen B."/>
        </authorList>
    </citation>
    <scope>NUCLEOTIDE SEQUENCE [LARGE SCALE GENOMIC DNA]</scope>
    <source>
        <strain evidence="3 4">NPDC019626</strain>
    </source>
</reference>
<feature type="transmembrane region" description="Helical" evidence="2">
    <location>
        <begin position="298"/>
        <end position="318"/>
    </location>
</feature>
<name>A0ABW7WKM4_9NOCA</name>
<evidence type="ECO:0000256" key="2">
    <source>
        <dbReference type="SAM" id="Phobius"/>
    </source>
</evidence>
<sequence length="502" mass="52527">MGDTWVIDSGMYFDASKKCQLLAADISLALGPLHRALVNECGGMAGDHEKSEAWTSSYDQHARDIVTLAATLCNALQRFGDVLAANGYNWWQSNRSIASGPEPARPTESEPFYDSGMALPATAKGDNGSGIESSITGLLEQVGKIPNGDLTKLGIAKDAWRTFADHTTIAGAADRIRGVNAKFAGSTDPNIRDIEEKLGTLQRAAELLSQAATALAGPVKDHHEALSTMRHDVEAAVADAAKEIAGAIVITVAIVGVLAVLSAGTAAAPAAAGGAAVTAEIITTTAGIIRNTVSISRVLVIFGAVVATGTATGVFTAIPDLTQNGINAALASIAAMTVKIIGDEDAPAGPSNSSNTPGTAEYQKRVEELARDPAKNGKVSPQSRREAEVGLANENAGKVGPLERAPLGPNGEDQGEFLDRTTNTRWDVKSSPDVIPDYRPAEVAGKPIPNPQTDQEFIDMIEDSLADGEGVMIDESGMTPARRAHLKELVENNPQWQGKVLW</sequence>
<feature type="region of interest" description="Disordered" evidence="1">
    <location>
        <begin position="95"/>
        <end position="115"/>
    </location>
</feature>
<feature type="transmembrane region" description="Helical" evidence="2">
    <location>
        <begin position="270"/>
        <end position="289"/>
    </location>
</feature>
<evidence type="ECO:0000256" key="1">
    <source>
        <dbReference type="SAM" id="MobiDB-lite"/>
    </source>
</evidence>
<dbReference type="Proteomes" id="UP001611450">
    <property type="component" value="Unassembled WGS sequence"/>
</dbReference>
<dbReference type="EMBL" id="JBIRXV010000005">
    <property type="protein sequence ID" value="MFI2323503.1"/>
    <property type="molecule type" value="Genomic_DNA"/>
</dbReference>
<accession>A0ABW7WKM4</accession>
<feature type="region of interest" description="Disordered" evidence="1">
    <location>
        <begin position="427"/>
        <end position="453"/>
    </location>
</feature>
<comment type="caution">
    <text evidence="3">The sequence shown here is derived from an EMBL/GenBank/DDBJ whole genome shotgun (WGS) entry which is preliminary data.</text>
</comment>
<evidence type="ECO:0008006" key="5">
    <source>
        <dbReference type="Google" id="ProtNLM"/>
    </source>
</evidence>
<evidence type="ECO:0000313" key="3">
    <source>
        <dbReference type="EMBL" id="MFI2323503.1"/>
    </source>
</evidence>
<protein>
    <recommendedName>
        <fullName evidence="5">WXG100 family type VII secretion target</fullName>
    </recommendedName>
</protein>
<evidence type="ECO:0000313" key="4">
    <source>
        <dbReference type="Proteomes" id="UP001611450"/>
    </source>
</evidence>
<feature type="region of interest" description="Disordered" evidence="1">
    <location>
        <begin position="371"/>
        <end position="411"/>
    </location>
</feature>
<gene>
    <name evidence="3" type="ORF">ACH47G_23735</name>
</gene>
<proteinExistence type="predicted"/>
<keyword evidence="2" id="KW-1133">Transmembrane helix</keyword>
<keyword evidence="2" id="KW-0472">Membrane</keyword>